<dbReference type="PANTHER" id="PTHR48207:SF3">
    <property type="entry name" value="SUCCINATE--HYDROXYMETHYLGLUTARATE COA-TRANSFERASE"/>
    <property type="match status" value="1"/>
</dbReference>
<dbReference type="SUPFAM" id="SSF89796">
    <property type="entry name" value="CoA-transferase family III (CaiB/BaiF)"/>
    <property type="match status" value="1"/>
</dbReference>
<dbReference type="Pfam" id="PF02515">
    <property type="entry name" value="CoA_transf_3"/>
    <property type="match status" value="1"/>
</dbReference>
<accession>A0A2N4UI67</accession>
<proteinExistence type="predicted"/>
<name>A0A2N4UI67_9BURK</name>
<protein>
    <submittedName>
        <fullName evidence="2">Formyl-CoA transferase</fullName>
    </submittedName>
</protein>
<dbReference type="InterPro" id="IPR003673">
    <property type="entry name" value="CoA-Trfase_fam_III"/>
</dbReference>
<dbReference type="Proteomes" id="UP000234328">
    <property type="component" value="Unassembled WGS sequence"/>
</dbReference>
<evidence type="ECO:0000313" key="2">
    <source>
        <dbReference type="EMBL" id="PLC54675.1"/>
    </source>
</evidence>
<reference evidence="2 3" key="1">
    <citation type="submission" date="2017-10" db="EMBL/GenBank/DDBJ databases">
        <title>Two draft genome sequences of Pusillimonas sp. strains isolated from a nitrate- and radionuclide-contaminated groundwater in Russia.</title>
        <authorList>
            <person name="Grouzdev D.S."/>
            <person name="Tourova T.P."/>
            <person name="Goeva M.A."/>
            <person name="Babich T.L."/>
            <person name="Sokolova D.S."/>
            <person name="Abdullin R."/>
            <person name="Poltaraus A.B."/>
            <person name="Toshchakov S.V."/>
            <person name="Nazina T.N."/>
        </authorList>
    </citation>
    <scope>NUCLEOTIDE SEQUENCE [LARGE SCALE GENOMIC DNA]</scope>
    <source>
        <strain evidence="2 3">JR1/69-2-13</strain>
    </source>
</reference>
<dbReference type="Gene3D" id="3.30.1540.10">
    <property type="entry name" value="formyl-coa transferase, domain 3"/>
    <property type="match status" value="1"/>
</dbReference>
<dbReference type="InterPro" id="IPR044855">
    <property type="entry name" value="CoA-Trfase_III_dom3_sf"/>
</dbReference>
<comment type="caution">
    <text evidence="2">The sequence shown here is derived from an EMBL/GenBank/DDBJ whole genome shotgun (WGS) entry which is preliminary data.</text>
</comment>
<gene>
    <name evidence="2" type="ORF">CR155_07965</name>
</gene>
<evidence type="ECO:0000313" key="3">
    <source>
        <dbReference type="Proteomes" id="UP000234328"/>
    </source>
</evidence>
<dbReference type="GO" id="GO:0008410">
    <property type="term" value="F:CoA-transferase activity"/>
    <property type="evidence" value="ECO:0007669"/>
    <property type="project" value="TreeGrafter"/>
</dbReference>
<organism evidence="2 3">
    <name type="scientific">Pollutimonas nitritireducens</name>
    <dbReference type="NCBI Taxonomy" id="2045209"/>
    <lineage>
        <taxon>Bacteria</taxon>
        <taxon>Pseudomonadati</taxon>
        <taxon>Pseudomonadota</taxon>
        <taxon>Betaproteobacteria</taxon>
        <taxon>Burkholderiales</taxon>
        <taxon>Alcaligenaceae</taxon>
        <taxon>Pollutimonas</taxon>
    </lineage>
</organism>
<dbReference type="InterPro" id="IPR023606">
    <property type="entry name" value="CoA-Trfase_III_dom_1_sf"/>
</dbReference>
<evidence type="ECO:0000256" key="1">
    <source>
        <dbReference type="ARBA" id="ARBA00022679"/>
    </source>
</evidence>
<dbReference type="AlphaFoldDB" id="A0A2N4UI67"/>
<dbReference type="PANTHER" id="PTHR48207">
    <property type="entry name" value="SUCCINATE--HYDROXYMETHYLGLUTARATE COA-TRANSFERASE"/>
    <property type="match status" value="1"/>
</dbReference>
<dbReference type="EMBL" id="PDNV01000004">
    <property type="protein sequence ID" value="PLC54675.1"/>
    <property type="molecule type" value="Genomic_DNA"/>
</dbReference>
<dbReference type="InterPro" id="IPR050483">
    <property type="entry name" value="CoA-transferase_III_domain"/>
</dbReference>
<sequence>MQDTGFSMNALKRSMIFWFDSSTNLWPKNKGGSPMLSSSALPLDGLKVLELGHIVAGPAAGQILADMGAEVTKIESVNGGDQVRQMPGSMAAMFHLLNRNKRSVALNLKGEGAAIFLQMAKTADVIVDNFGYGAVDRLGIGYDVVSEINPGVIWLSIKGFLPGPSEEQPMLDELAQMAGGLAFMTGTEERPMRAGASVIDIGAATYGIVAVLAALRQRDAGDGRGQRIVAGLYETSVYLVGQWMATAQYNDEHSVPLATMQQGTRMGFSVYQLFPTSDGNRVFVGIMSDAHWARFCAEFSPDDLCADARFTESAGRLAHRAEVNEAIGALLIKYTQDEAIAKLKAAKLPFAPIRRPDQLGSEEHLTASGQLCETPLPNGRTAHLPKLPFRASGFEMTIRNPAPVLGADTTAVLSSLGYSDNDIRKLCDRGAVAIPAHEEAS</sequence>
<keyword evidence="1 2" id="KW-0808">Transferase</keyword>
<keyword evidence="3" id="KW-1185">Reference proteome</keyword>
<dbReference type="Gene3D" id="3.40.50.10540">
    <property type="entry name" value="Crotonobetainyl-coa:carnitine coa-transferase, domain 1"/>
    <property type="match status" value="1"/>
</dbReference>